<comment type="caution">
    <text evidence="1">The sequence shown here is derived from an EMBL/GenBank/DDBJ whole genome shotgun (WGS) entry which is preliminary data.</text>
</comment>
<dbReference type="PROSITE" id="PS51257">
    <property type="entry name" value="PROKAR_LIPOPROTEIN"/>
    <property type="match status" value="1"/>
</dbReference>
<dbReference type="InterPro" id="IPR011990">
    <property type="entry name" value="TPR-like_helical_dom_sf"/>
</dbReference>
<organism evidence="1 2">
    <name type="scientific">Allopontixanthobacter sediminis</name>
    <dbReference type="NCBI Taxonomy" id="1689985"/>
    <lineage>
        <taxon>Bacteria</taxon>
        <taxon>Pseudomonadati</taxon>
        <taxon>Pseudomonadota</taxon>
        <taxon>Alphaproteobacteria</taxon>
        <taxon>Sphingomonadales</taxon>
        <taxon>Erythrobacteraceae</taxon>
        <taxon>Allopontixanthobacter</taxon>
    </lineage>
</organism>
<protein>
    <recommendedName>
        <fullName evidence="3">Tetratricopeptide repeat protein</fullName>
    </recommendedName>
</protein>
<proteinExistence type="predicted"/>
<reference evidence="1 2" key="1">
    <citation type="submission" date="2019-12" db="EMBL/GenBank/DDBJ databases">
        <title>Genomic-based taxomic classification of the family Erythrobacteraceae.</title>
        <authorList>
            <person name="Xu L."/>
        </authorList>
    </citation>
    <scope>NUCLEOTIDE SEQUENCE [LARGE SCALE GENOMIC DNA]</scope>
    <source>
        <strain evidence="1 2">KCTC 42453</strain>
    </source>
</reference>
<dbReference type="RefSeq" id="WP_160755170.1">
    <property type="nucleotide sequence ID" value="NZ_WTYL01000001.1"/>
</dbReference>
<dbReference type="OrthoDB" id="7325958at2"/>
<dbReference type="Gene3D" id="1.25.40.10">
    <property type="entry name" value="Tetratricopeptide repeat domain"/>
    <property type="match status" value="1"/>
</dbReference>
<name>A0A845AZC6_9SPHN</name>
<gene>
    <name evidence="1" type="ORF">GRI65_03800</name>
</gene>
<dbReference type="Proteomes" id="UP000431922">
    <property type="component" value="Unassembled WGS sequence"/>
</dbReference>
<dbReference type="EMBL" id="WTYL01000001">
    <property type="protein sequence ID" value="MXP43580.1"/>
    <property type="molecule type" value="Genomic_DNA"/>
</dbReference>
<evidence type="ECO:0000313" key="2">
    <source>
        <dbReference type="Proteomes" id="UP000431922"/>
    </source>
</evidence>
<evidence type="ECO:0000313" key="1">
    <source>
        <dbReference type="EMBL" id="MXP43580.1"/>
    </source>
</evidence>
<dbReference type="SUPFAM" id="SSF48452">
    <property type="entry name" value="TPR-like"/>
    <property type="match status" value="1"/>
</dbReference>
<accession>A0A845AZC6</accession>
<dbReference type="AlphaFoldDB" id="A0A845AZC6"/>
<keyword evidence="2" id="KW-1185">Reference proteome</keyword>
<sequence>MLNYTRNRTARVKRTGSTVALGIALACGGVLGVTALEAPAFAQKKSKKDEAPKNNYSKAFVAAYSPVNDLLQAEPKDNAAIAAGIPTVLAAVETPDDKFAAGNMLYSFGRTSTDTAMQRKGLDMMIESGKVPAESLADYNFTAGQLAYQAKDWATARTRLQAAVDAGLTSSNPQAIIAETYFSQDMYEEGLKYLADEINKRVAAGEEVDPVWLKRGITVAYNNNFAESAGAFARMNAKMFPAKDSWGDAIAIQRNFNEFDAQETLDLLRLAKRTGSLRSERDYVDYIEVADARRLPGEVVAAVDQGTSAGLVNSSDVFIAESLSTAKSRLNADQADLPALERDARKASSTAVTAAAAGDAFLSYGKAAQAEEMYTIALGKTGTDMPRVLTRLGIAQVDQGKTEEAKATFAKVTGNREPIAKLWSVYAEQKASGTPVETAAAM</sequence>
<evidence type="ECO:0008006" key="3">
    <source>
        <dbReference type="Google" id="ProtNLM"/>
    </source>
</evidence>